<keyword evidence="1" id="KW-0175">Coiled coil</keyword>
<dbReference type="AlphaFoldDB" id="A0A2U3E5X2"/>
<feature type="coiled-coil region" evidence="1">
    <location>
        <begin position="149"/>
        <end position="183"/>
    </location>
</feature>
<evidence type="ECO:0000256" key="2">
    <source>
        <dbReference type="SAM" id="MobiDB-lite"/>
    </source>
</evidence>
<reference evidence="4 7" key="4">
    <citation type="journal article" date="2024" name="Microbiol. Resour. Announc.">
        <title>Genome annotations for the ascomycete fungi Trichoderma harzianum, Trichoderma aggressivum, and Purpureocillium lilacinum.</title>
        <authorList>
            <person name="Beijen E.P.W."/>
            <person name="Ohm R.A."/>
        </authorList>
    </citation>
    <scope>NUCLEOTIDE SEQUENCE [LARGE SCALE GENOMIC DNA]</scope>
    <source>
        <strain evidence="4 7">CBS 150709</strain>
    </source>
</reference>
<sequence>MVSQQEIRRRSSAADRTSPVHESTTPEATVATSTTFSPPSDLARAHSRTQTQHIDTVRAEDATRRLHKSSGSDADMMPPPPIPGDSGAGACLSRSNSAASRITNRLSLTLPIAPPTSDPSRPAHRSGAGTPSIPPTPAEQSTVASPPDANEFIIAIAAQERRVLELREELARAEADLSSLKKQWTATGSYHKRPVGHHHHHPDTPRKATPGASLDDDNAASRRSVDLDRRKTLLQNQGQSTPTQNRRRVIRGGHTRTLSLLSPAKPPSEFSVLEDGGVEEPKVPPMTRTATMPSSPALSKRSSWQPRSTNDSPMMPWLVEDFKLGLKAFVEDIRQITVGDEPITGHASRTTPTMQSGSAASKRSSGGLERRATVQSSRPRAGLGLGLDTPSSGASTPTPSGRHTASAALEKPKPIKNKRFSWTPLGFDAVDDSDWANWDSPGPSKSPRWSGSTINSAGLEEIASIPEAGEEKSTPVKNRSITGEAPLLSPQKLEEILPSVVNRLSPSNLKRTANSLMDEWEKSLVAPGAGDKENEATVRDRERQRSVGFETDKLHGCTDMTDNEYMWHDCTLLAGVLVLASMTSFRSVDASATRRWCNSLGQIVQRTPRFMKRATTTTLGTEVVTSKKTTDDVVVVQKPIWARPVGQPARVRETTECECERPPSSAPSSIGRSPLQTGKELKAYIARPILAFACFPREGRTRPPPPPLEGRGTADGATVAVWEGLNYQCRCCGCVIADFVPWREGPDAALRGSEVQSPLRWTGVEGGGGLNRGSIRVPSILKPLRYESTQVALYSFCQGRAFGLEICSPPAPLYLIMTGRQFKPKLAPSSAPHSFDPSSRYAHIVKTLFSQNAIILGVALFQLLFCVLLPDDFAIVPAAVLLLGYALSTLFHLSRPSKPLPSPSSPYTEHVVPGRATAQFPSSFSPSSGDAVFGPEPASHGLVVFNLGVQTNHPLGWLCPGGHETSSRFLAMHAELQRARAQHGLVAANVWRGYAADNASAIVVTYYFRDVQALHRFAHGPLHRGAWDWYAQGRYKHIGVFHETFVVPPRAYETVYVNCSPVGLGAGSVRCDDGGGDGEGDGKGGEGVERWVNTLVSADMPALKTQMARLGRDEQGNEKL</sequence>
<proteinExistence type="predicted"/>
<reference evidence="5" key="1">
    <citation type="submission" date="2015-05" db="EMBL/GenBank/DDBJ databases">
        <authorList>
            <person name="Wang D.B."/>
            <person name="Wang M."/>
        </authorList>
    </citation>
    <scope>NUCLEOTIDE SEQUENCE</scope>
    <source>
        <strain evidence="5">36-1</strain>
    </source>
</reference>
<evidence type="ECO:0000259" key="3">
    <source>
        <dbReference type="Pfam" id="PF13257"/>
    </source>
</evidence>
<dbReference type="SUPFAM" id="SSF54909">
    <property type="entry name" value="Dimeric alpha+beta barrel"/>
    <property type="match status" value="1"/>
</dbReference>
<evidence type="ECO:0000256" key="1">
    <source>
        <dbReference type="SAM" id="Coils"/>
    </source>
</evidence>
<feature type="compositionally biased region" description="Basic and acidic residues" evidence="2">
    <location>
        <begin position="1"/>
        <end position="13"/>
    </location>
</feature>
<feature type="compositionally biased region" description="Basic and acidic residues" evidence="2">
    <location>
        <begin position="55"/>
        <end position="64"/>
    </location>
</feature>
<gene>
    <name evidence="5" type="ORF">PCL_00789</name>
    <name evidence="4" type="ORF">Purlil1_1818</name>
</gene>
<dbReference type="InterPro" id="IPR011008">
    <property type="entry name" value="Dimeric_a/b-barrel"/>
</dbReference>
<feature type="compositionally biased region" description="Polar residues" evidence="2">
    <location>
        <begin position="288"/>
        <end position="312"/>
    </location>
</feature>
<reference evidence="4" key="3">
    <citation type="submission" date="2023-11" db="EMBL/GenBank/DDBJ databases">
        <authorList>
            <person name="Beijen E."/>
            <person name="Ohm R.A."/>
        </authorList>
    </citation>
    <scope>NUCLEOTIDE SEQUENCE</scope>
    <source>
        <strain evidence="4">CBS 150709</strain>
    </source>
</reference>
<dbReference type="EMBL" id="LCWV01000011">
    <property type="protein sequence ID" value="PWI69877.1"/>
    <property type="molecule type" value="Genomic_DNA"/>
</dbReference>
<feature type="compositionally biased region" description="Polar residues" evidence="2">
    <location>
        <begin position="93"/>
        <end position="107"/>
    </location>
</feature>
<name>A0A2U3E5X2_PURLI</name>
<reference evidence="5 6" key="2">
    <citation type="journal article" date="2016" name="Front. Microbiol.">
        <title>Genome and transcriptome sequences reveal the specific parasitism of the nematophagous Purpureocillium lilacinum 36-1.</title>
        <authorList>
            <person name="Xie J."/>
            <person name="Li S."/>
            <person name="Mo C."/>
            <person name="Xiao X."/>
            <person name="Peng D."/>
            <person name="Wang G."/>
            <person name="Xiao Y."/>
        </authorList>
    </citation>
    <scope>NUCLEOTIDE SEQUENCE [LARGE SCALE GENOMIC DNA]</scope>
    <source>
        <strain evidence="5 6">36-1</strain>
    </source>
</reference>
<feature type="compositionally biased region" description="Basic residues" evidence="2">
    <location>
        <begin position="245"/>
        <end position="254"/>
    </location>
</feature>
<dbReference type="InterPro" id="IPR025122">
    <property type="entry name" value="DUF4048"/>
</dbReference>
<organism evidence="5 6">
    <name type="scientific">Purpureocillium lilacinum</name>
    <name type="common">Paecilomyces lilacinus</name>
    <dbReference type="NCBI Taxonomy" id="33203"/>
    <lineage>
        <taxon>Eukaryota</taxon>
        <taxon>Fungi</taxon>
        <taxon>Dikarya</taxon>
        <taxon>Ascomycota</taxon>
        <taxon>Pezizomycotina</taxon>
        <taxon>Sordariomycetes</taxon>
        <taxon>Hypocreomycetidae</taxon>
        <taxon>Hypocreales</taxon>
        <taxon>Ophiocordycipitaceae</taxon>
        <taxon>Purpureocillium</taxon>
    </lineage>
</organism>
<comment type="caution">
    <text evidence="5">The sequence shown here is derived from an EMBL/GenBank/DDBJ whole genome shotgun (WGS) entry which is preliminary data.</text>
</comment>
<feature type="domain" description="DUF4048" evidence="3">
    <location>
        <begin position="320"/>
        <end position="395"/>
    </location>
</feature>
<keyword evidence="7" id="KW-1185">Reference proteome</keyword>
<accession>A0A2U3E5X2</accession>
<dbReference type="Pfam" id="PF13257">
    <property type="entry name" value="DUF4048"/>
    <property type="match status" value="1"/>
</dbReference>
<dbReference type="Proteomes" id="UP000245956">
    <property type="component" value="Unassembled WGS sequence"/>
</dbReference>
<evidence type="ECO:0000313" key="6">
    <source>
        <dbReference type="Proteomes" id="UP000245956"/>
    </source>
</evidence>
<dbReference type="EMBL" id="JAWRVI010000005">
    <property type="protein sequence ID" value="KAK4093484.1"/>
    <property type="molecule type" value="Genomic_DNA"/>
</dbReference>
<dbReference type="InterPro" id="IPR025444">
    <property type="entry name" value="Monooxy_af470"/>
</dbReference>
<feature type="region of interest" description="Disordered" evidence="2">
    <location>
        <begin position="1"/>
        <end position="145"/>
    </location>
</feature>
<feature type="region of interest" description="Disordered" evidence="2">
    <location>
        <begin position="190"/>
        <end position="312"/>
    </location>
</feature>
<feature type="region of interest" description="Disordered" evidence="2">
    <location>
        <begin position="341"/>
        <end position="412"/>
    </location>
</feature>
<feature type="compositionally biased region" description="Low complexity" evidence="2">
    <location>
        <begin position="389"/>
        <end position="401"/>
    </location>
</feature>
<evidence type="ECO:0000313" key="5">
    <source>
        <dbReference type="EMBL" id="PWI69877.1"/>
    </source>
</evidence>
<evidence type="ECO:0000313" key="7">
    <source>
        <dbReference type="Proteomes" id="UP001287286"/>
    </source>
</evidence>
<feature type="compositionally biased region" description="Low complexity" evidence="2">
    <location>
        <begin position="356"/>
        <end position="367"/>
    </location>
</feature>
<dbReference type="Proteomes" id="UP001287286">
    <property type="component" value="Unassembled WGS sequence"/>
</dbReference>
<feature type="compositionally biased region" description="Low complexity" evidence="2">
    <location>
        <begin position="22"/>
        <end position="35"/>
    </location>
</feature>
<feature type="compositionally biased region" description="Basic residues" evidence="2">
    <location>
        <begin position="190"/>
        <end position="201"/>
    </location>
</feature>
<feature type="compositionally biased region" description="Basic and acidic residues" evidence="2">
    <location>
        <begin position="219"/>
        <end position="231"/>
    </location>
</feature>
<dbReference type="Pfam" id="PF13826">
    <property type="entry name" value="Monooxy_af470-like"/>
    <property type="match status" value="1"/>
</dbReference>
<evidence type="ECO:0000313" key="4">
    <source>
        <dbReference type="EMBL" id="KAK4093484.1"/>
    </source>
</evidence>
<protein>
    <recommendedName>
        <fullName evidence="3">DUF4048 domain-containing protein</fullName>
    </recommendedName>
</protein>
<feature type="compositionally biased region" description="Polar residues" evidence="2">
    <location>
        <begin position="233"/>
        <end position="244"/>
    </location>
</feature>